<keyword evidence="1" id="KW-0812">Transmembrane</keyword>
<dbReference type="AlphaFoldDB" id="A0A2T2X8L1"/>
<reference evidence="2 3" key="1">
    <citation type="journal article" date="2014" name="BMC Genomics">
        <title>Comparison of environmental and isolate Sulfobacillus genomes reveals diverse carbon, sulfur, nitrogen, and hydrogen metabolisms.</title>
        <authorList>
            <person name="Justice N.B."/>
            <person name="Norman A."/>
            <person name="Brown C.T."/>
            <person name="Singh A."/>
            <person name="Thomas B.C."/>
            <person name="Banfield J.F."/>
        </authorList>
    </citation>
    <scope>NUCLEOTIDE SEQUENCE [LARGE SCALE GENOMIC DNA]</scope>
    <source>
        <strain evidence="2">AMDSBA4</strain>
    </source>
</reference>
<keyword evidence="1" id="KW-1133">Transmembrane helix</keyword>
<keyword evidence="1" id="KW-0472">Membrane</keyword>
<evidence type="ECO:0000313" key="3">
    <source>
        <dbReference type="Proteomes" id="UP000242972"/>
    </source>
</evidence>
<comment type="caution">
    <text evidence="2">The sequence shown here is derived from an EMBL/GenBank/DDBJ whole genome shotgun (WGS) entry which is preliminary data.</text>
</comment>
<protein>
    <submittedName>
        <fullName evidence="2">Uncharacterized protein</fullName>
    </submittedName>
</protein>
<organism evidence="2 3">
    <name type="scientific">Sulfobacillus benefaciens</name>
    <dbReference type="NCBI Taxonomy" id="453960"/>
    <lineage>
        <taxon>Bacteria</taxon>
        <taxon>Bacillati</taxon>
        <taxon>Bacillota</taxon>
        <taxon>Clostridia</taxon>
        <taxon>Eubacteriales</taxon>
        <taxon>Clostridiales Family XVII. Incertae Sedis</taxon>
        <taxon>Sulfobacillus</taxon>
    </lineage>
</organism>
<gene>
    <name evidence="2" type="ORF">C7B46_17500</name>
</gene>
<evidence type="ECO:0000313" key="2">
    <source>
        <dbReference type="EMBL" id="PSR30830.1"/>
    </source>
</evidence>
<proteinExistence type="predicted"/>
<accession>A0A2T2X8L1</accession>
<evidence type="ECO:0000256" key="1">
    <source>
        <dbReference type="SAM" id="Phobius"/>
    </source>
</evidence>
<feature type="transmembrane region" description="Helical" evidence="1">
    <location>
        <begin position="24"/>
        <end position="55"/>
    </location>
</feature>
<dbReference type="Proteomes" id="UP000242972">
    <property type="component" value="Unassembled WGS sequence"/>
</dbReference>
<name>A0A2T2X8L1_9FIRM</name>
<sequence length="60" mass="6862">MLTKRWNTLERQRPALKWVKWGEIAGVVLTLGGIVGMGSWIFGLMVMLGFGIWGFRILNR</sequence>
<dbReference type="EMBL" id="PXYW01000073">
    <property type="protein sequence ID" value="PSR30830.1"/>
    <property type="molecule type" value="Genomic_DNA"/>
</dbReference>